<proteinExistence type="predicted"/>
<name>A0A1F7IGI5_9BACT</name>
<dbReference type="EMBL" id="MGAG01000002">
    <property type="protein sequence ID" value="OGK42468.1"/>
    <property type="molecule type" value="Genomic_DNA"/>
</dbReference>
<evidence type="ECO:0000313" key="1">
    <source>
        <dbReference type="EMBL" id="OGK42468.1"/>
    </source>
</evidence>
<accession>A0A1F7IGI5</accession>
<reference evidence="1 2" key="1">
    <citation type="journal article" date="2016" name="Nat. Commun.">
        <title>Thousands of microbial genomes shed light on interconnected biogeochemical processes in an aquifer system.</title>
        <authorList>
            <person name="Anantharaman K."/>
            <person name="Brown C.T."/>
            <person name="Hug L.A."/>
            <person name="Sharon I."/>
            <person name="Castelle C.J."/>
            <person name="Probst A.J."/>
            <person name="Thomas B.C."/>
            <person name="Singh A."/>
            <person name="Wilkins M.J."/>
            <person name="Karaoz U."/>
            <person name="Brodie E.L."/>
            <person name="Williams K.H."/>
            <person name="Hubbard S.S."/>
            <person name="Banfield J.F."/>
        </authorList>
    </citation>
    <scope>NUCLEOTIDE SEQUENCE [LARGE SCALE GENOMIC DNA]</scope>
</reference>
<organism evidence="1 2">
    <name type="scientific">Candidatus Roizmanbacteria bacterium RIFCSPLOWO2_01_FULL_37_12</name>
    <dbReference type="NCBI Taxonomy" id="1802056"/>
    <lineage>
        <taxon>Bacteria</taxon>
        <taxon>Candidatus Roizmaniibacteriota</taxon>
    </lineage>
</organism>
<dbReference type="Proteomes" id="UP000177698">
    <property type="component" value="Unassembled WGS sequence"/>
</dbReference>
<evidence type="ECO:0000313" key="2">
    <source>
        <dbReference type="Proteomes" id="UP000177698"/>
    </source>
</evidence>
<comment type="caution">
    <text evidence="1">The sequence shown here is derived from an EMBL/GenBank/DDBJ whole genome shotgun (WGS) entry which is preliminary data.</text>
</comment>
<sequence>MVNEQQSRISEKLTEILELIAPCACPEVADRKTQPQGTGRVTIEMLQQNALNIKCRGEVGQIVCALCLFYGSGRTLEVQSKV</sequence>
<dbReference type="STRING" id="1802056.A2954_01335"/>
<dbReference type="AlphaFoldDB" id="A0A1F7IGI5"/>
<gene>
    <name evidence="1" type="ORF">A2954_01335</name>
</gene>
<protein>
    <submittedName>
        <fullName evidence="1">Uncharacterized protein</fullName>
    </submittedName>
</protein>